<dbReference type="AlphaFoldDB" id="A0A1M4XH60"/>
<accession>A0A1M4XH60</accession>
<dbReference type="EMBL" id="FQVL01000005">
    <property type="protein sequence ID" value="SHE93017.1"/>
    <property type="molecule type" value="Genomic_DNA"/>
</dbReference>
<evidence type="ECO:0000313" key="2">
    <source>
        <dbReference type="Proteomes" id="UP000184476"/>
    </source>
</evidence>
<name>A0A1M4XH60_9BACL</name>
<dbReference type="Proteomes" id="UP000184476">
    <property type="component" value="Unassembled WGS sequence"/>
</dbReference>
<keyword evidence="2" id="KW-1185">Reference proteome</keyword>
<proteinExistence type="predicted"/>
<reference evidence="1 2" key="1">
    <citation type="submission" date="2016-11" db="EMBL/GenBank/DDBJ databases">
        <authorList>
            <person name="Jaros S."/>
            <person name="Januszkiewicz K."/>
            <person name="Wedrychowicz H."/>
        </authorList>
    </citation>
    <scope>NUCLEOTIDE SEQUENCE [LARGE SCALE GENOMIC DNA]</scope>
    <source>
        <strain evidence="1 2">DSM 44666</strain>
    </source>
</reference>
<protein>
    <submittedName>
        <fullName evidence="1">Uncharacterized protein</fullName>
    </submittedName>
</protein>
<evidence type="ECO:0000313" key="1">
    <source>
        <dbReference type="EMBL" id="SHE93017.1"/>
    </source>
</evidence>
<sequence length="63" mass="7103">MELAVKWMEYGSIFPLGILSLQELWVESAKIRLIFARLTSCVVIQRNINAFLSVFPTGSSSLK</sequence>
<organism evidence="1 2">
    <name type="scientific">Seinonella peptonophila</name>
    <dbReference type="NCBI Taxonomy" id="112248"/>
    <lineage>
        <taxon>Bacteria</taxon>
        <taxon>Bacillati</taxon>
        <taxon>Bacillota</taxon>
        <taxon>Bacilli</taxon>
        <taxon>Bacillales</taxon>
        <taxon>Thermoactinomycetaceae</taxon>
        <taxon>Seinonella</taxon>
    </lineage>
</organism>
<gene>
    <name evidence="1" type="ORF">SAMN05444392_1059</name>
</gene>